<dbReference type="CTD" id="51268"/>
<evidence type="ECO:0000313" key="8">
    <source>
        <dbReference type="RefSeq" id="XP_032803213.1"/>
    </source>
</evidence>
<organism evidence="7 8">
    <name type="scientific">Petromyzon marinus</name>
    <name type="common">Sea lamprey</name>
    <dbReference type="NCBI Taxonomy" id="7757"/>
    <lineage>
        <taxon>Eukaryota</taxon>
        <taxon>Metazoa</taxon>
        <taxon>Chordata</taxon>
        <taxon>Craniata</taxon>
        <taxon>Vertebrata</taxon>
        <taxon>Cyclostomata</taxon>
        <taxon>Hyperoartia</taxon>
        <taxon>Petromyzontiformes</taxon>
        <taxon>Petromyzontidae</taxon>
        <taxon>Petromyzon</taxon>
    </lineage>
</organism>
<dbReference type="Gene3D" id="3.30.9.10">
    <property type="entry name" value="D-Amino Acid Oxidase, subunit A, domain 2"/>
    <property type="match status" value="1"/>
</dbReference>
<comment type="cofactor">
    <cofactor evidence="1">
        <name>FAD</name>
        <dbReference type="ChEBI" id="CHEBI:57692"/>
    </cofactor>
</comment>
<dbReference type="RefSeq" id="XP_032803213.1">
    <property type="nucleotide sequence ID" value="XM_032947322.1"/>
</dbReference>
<dbReference type="SUPFAM" id="SSF54373">
    <property type="entry name" value="FAD-linked reductases, C-terminal domain"/>
    <property type="match status" value="1"/>
</dbReference>
<dbReference type="GO" id="GO:0050031">
    <property type="term" value="F:L-pipecolate oxidase activity"/>
    <property type="evidence" value="ECO:0007669"/>
    <property type="project" value="TreeGrafter"/>
</dbReference>
<dbReference type="PANTHER" id="PTHR10961:SF46">
    <property type="entry name" value="PEROXISOMAL SARCOSINE OXIDASE"/>
    <property type="match status" value="1"/>
</dbReference>
<evidence type="ECO:0000256" key="2">
    <source>
        <dbReference type="ARBA" id="ARBA00010989"/>
    </source>
</evidence>
<accession>A0AAJ7WNQ2</accession>
<evidence type="ECO:0000259" key="6">
    <source>
        <dbReference type="Pfam" id="PF01266"/>
    </source>
</evidence>
<evidence type="ECO:0000313" key="7">
    <source>
        <dbReference type="Proteomes" id="UP001318040"/>
    </source>
</evidence>
<evidence type="ECO:0000256" key="4">
    <source>
        <dbReference type="ARBA" id="ARBA00022827"/>
    </source>
</evidence>
<dbReference type="GO" id="GO:0005777">
    <property type="term" value="C:peroxisome"/>
    <property type="evidence" value="ECO:0007669"/>
    <property type="project" value="TreeGrafter"/>
</dbReference>
<dbReference type="GO" id="GO:0008115">
    <property type="term" value="F:sarcosine oxidase activity"/>
    <property type="evidence" value="ECO:0007669"/>
    <property type="project" value="TreeGrafter"/>
</dbReference>
<protein>
    <submittedName>
        <fullName evidence="8">Peroxisomal sarcosine oxidase isoform X1</fullName>
    </submittedName>
</protein>
<comment type="similarity">
    <text evidence="2">Belongs to the MSOX/MTOX family.</text>
</comment>
<reference evidence="8" key="1">
    <citation type="submission" date="2025-08" db="UniProtKB">
        <authorList>
            <consortium name="RefSeq"/>
        </authorList>
    </citation>
    <scope>IDENTIFICATION</scope>
    <source>
        <tissue evidence="8">Sperm</tissue>
    </source>
</reference>
<keyword evidence="7" id="KW-1185">Reference proteome</keyword>
<keyword evidence="5" id="KW-0560">Oxidoreductase</keyword>
<dbReference type="GO" id="GO:0033514">
    <property type="term" value="P:L-lysine catabolic process to acetyl-CoA via L-pipecolate"/>
    <property type="evidence" value="ECO:0007669"/>
    <property type="project" value="TreeGrafter"/>
</dbReference>
<dbReference type="InterPro" id="IPR045170">
    <property type="entry name" value="MTOX"/>
</dbReference>
<dbReference type="NCBIfam" id="NF008425">
    <property type="entry name" value="PRK11259.1"/>
    <property type="match status" value="1"/>
</dbReference>
<dbReference type="Proteomes" id="UP001318040">
    <property type="component" value="Chromosome 5"/>
</dbReference>
<gene>
    <name evidence="8" type="primary">PIPOX</name>
</gene>
<dbReference type="KEGG" id="pmrn:116939198"/>
<evidence type="ECO:0000256" key="3">
    <source>
        <dbReference type="ARBA" id="ARBA00022630"/>
    </source>
</evidence>
<evidence type="ECO:0000256" key="5">
    <source>
        <dbReference type="ARBA" id="ARBA00023002"/>
    </source>
</evidence>
<keyword evidence="3" id="KW-0285">Flavoprotein</keyword>
<sequence length="453" mass="49340">MNTRHHPNANNNRLPGVCVCALCYKNQRGQRERERAGPDGFRCLGDRETRSERTMSLEEYDYIVVGAGVQGSFTAYHLLDSRPGSKVLLLDQFPLPHSRGSSHGQSRITRRAYPELHYALMMTDCFEAWDKLGRETGSTLYTRTGLLMLGPRGHPELEATRRALEHVGARHEDLEGEELAARYPGLAFPPSAEGASTAAILEPDGGVLHAQRAMSALWKRIEENGGRILDGLKVSAVSPGRRAVTVATGEGRGPRFAASAVVLAVGAWAGALLSSLGLRLPLQPLRVNVCYWEEEQPGSYSAASGFPCVLDVASDLPHHVYSLPSHEYPGMLKVCYHYGTPVNPDARDLGAEGDTRDVEALRAYVSRRFPGLVPTPAVVETCMYTNTPDENFILDRHPLHRNIVIGAGFSGHGFKLAPVVGKLLAEMATGDAPSFDLSPFAIARFHAKPKSSL</sequence>
<dbReference type="Gene3D" id="3.50.50.60">
    <property type="entry name" value="FAD/NAD(P)-binding domain"/>
    <property type="match status" value="1"/>
</dbReference>
<dbReference type="AlphaFoldDB" id="A0AAJ7WNQ2"/>
<dbReference type="GO" id="GO:0050660">
    <property type="term" value="F:flavin adenine dinucleotide binding"/>
    <property type="evidence" value="ECO:0007669"/>
    <property type="project" value="InterPro"/>
</dbReference>
<dbReference type="InterPro" id="IPR036188">
    <property type="entry name" value="FAD/NAD-bd_sf"/>
</dbReference>
<evidence type="ECO:0000256" key="1">
    <source>
        <dbReference type="ARBA" id="ARBA00001974"/>
    </source>
</evidence>
<dbReference type="Pfam" id="PF01266">
    <property type="entry name" value="DAO"/>
    <property type="match status" value="1"/>
</dbReference>
<dbReference type="SUPFAM" id="SSF51905">
    <property type="entry name" value="FAD/NAD(P)-binding domain"/>
    <property type="match status" value="1"/>
</dbReference>
<dbReference type="PANTHER" id="PTHR10961">
    <property type="entry name" value="PEROXISOMAL SARCOSINE OXIDASE"/>
    <property type="match status" value="1"/>
</dbReference>
<keyword evidence="4" id="KW-0274">FAD</keyword>
<proteinExistence type="inferred from homology"/>
<name>A0AAJ7WNQ2_PETMA</name>
<feature type="domain" description="FAD dependent oxidoreductase" evidence="6">
    <location>
        <begin position="61"/>
        <end position="427"/>
    </location>
</feature>
<dbReference type="InterPro" id="IPR006076">
    <property type="entry name" value="FAD-dep_OxRdtase"/>
</dbReference>